<organism evidence="1 2">
    <name type="scientific">Drosophila lebanonensis</name>
    <name type="common">Fruit fly</name>
    <name type="synonym">Scaptodrosophila lebanonensis</name>
    <dbReference type="NCBI Taxonomy" id="7225"/>
    <lineage>
        <taxon>Eukaryota</taxon>
        <taxon>Metazoa</taxon>
        <taxon>Ecdysozoa</taxon>
        <taxon>Arthropoda</taxon>
        <taxon>Hexapoda</taxon>
        <taxon>Insecta</taxon>
        <taxon>Pterygota</taxon>
        <taxon>Neoptera</taxon>
        <taxon>Endopterygota</taxon>
        <taxon>Diptera</taxon>
        <taxon>Brachycera</taxon>
        <taxon>Muscomorpha</taxon>
        <taxon>Ephydroidea</taxon>
        <taxon>Drosophilidae</taxon>
        <taxon>Scaptodrosophila</taxon>
    </lineage>
</organism>
<keyword evidence="1" id="KW-1185">Reference proteome</keyword>
<dbReference type="AlphaFoldDB" id="A0A6J2TCA7"/>
<evidence type="ECO:0000313" key="1">
    <source>
        <dbReference type="Proteomes" id="UP000504634"/>
    </source>
</evidence>
<dbReference type="Proteomes" id="UP000504634">
    <property type="component" value="Unplaced"/>
</dbReference>
<evidence type="ECO:0000313" key="2">
    <source>
        <dbReference type="RefSeq" id="XP_030372758.1"/>
    </source>
</evidence>
<name>A0A6J2TCA7_DROLE</name>
<gene>
    <name evidence="2" type="primary">LOC115622823</name>
</gene>
<dbReference type="OrthoDB" id="7851789at2759"/>
<sequence>MSSHWRAVPQTEVSRILGTENIGYTQEELLNFLSKSSIQTECQFAFKSFDTFKVANSFIDVVRKLRSYDTNLKVLRDYFVVSMMMLSINRDDSLAHHKCISLANAVCNVQPELIPENAQYIAQYMIRKLILGSGKRLMANISYIEFGLPTFSLASKSGADIADALSILILTNLTNEKIKYGEGIKQIFKAMQLILWTELLQKNDLEEMFIIIRLFVLMLQNKERRNKGWTKETQIEIIQYFRHLRLQIHLTVNTDYGKTLERYIAFAVEAGAENCKSNFLTDVKIKSTPRVEFNFLQSTESST</sequence>
<reference evidence="2" key="1">
    <citation type="submission" date="2025-08" db="UniProtKB">
        <authorList>
            <consortium name="RefSeq"/>
        </authorList>
    </citation>
    <scope>IDENTIFICATION</scope>
    <source>
        <strain evidence="2">11010-0011.00</strain>
        <tissue evidence="2">Whole body</tissue>
    </source>
</reference>
<accession>A0A6J2TCA7</accession>
<dbReference type="GeneID" id="115622823"/>
<protein>
    <submittedName>
        <fullName evidence="2">Uncharacterized protein LOC115622823</fullName>
    </submittedName>
</protein>
<dbReference type="RefSeq" id="XP_030372758.1">
    <property type="nucleotide sequence ID" value="XM_030516898.1"/>
</dbReference>
<proteinExistence type="predicted"/>